<dbReference type="GO" id="GO:0005524">
    <property type="term" value="F:ATP binding"/>
    <property type="evidence" value="ECO:0007669"/>
    <property type="project" value="UniProtKB-KW"/>
</dbReference>
<dbReference type="Pfam" id="PF01812">
    <property type="entry name" value="5-FTHF_cyc-lig"/>
    <property type="match status" value="1"/>
</dbReference>
<feature type="region of interest" description="Disordered" evidence="4">
    <location>
        <begin position="1"/>
        <end position="21"/>
    </location>
</feature>
<dbReference type="GO" id="GO:0009396">
    <property type="term" value="P:folic acid-containing compound biosynthetic process"/>
    <property type="evidence" value="ECO:0007669"/>
    <property type="project" value="TreeGrafter"/>
</dbReference>
<dbReference type="InterPro" id="IPR024185">
    <property type="entry name" value="FTHF_cligase-like_sf"/>
</dbReference>
<dbReference type="EMBL" id="UINC01001177">
    <property type="protein sequence ID" value="SUZ73378.1"/>
    <property type="molecule type" value="Genomic_DNA"/>
</dbReference>
<dbReference type="InterPro" id="IPR037171">
    <property type="entry name" value="NagB/RpiA_transferase-like"/>
</dbReference>
<evidence type="ECO:0000256" key="1">
    <source>
        <dbReference type="ARBA" id="ARBA00010638"/>
    </source>
</evidence>
<proteinExistence type="inferred from homology"/>
<dbReference type="PANTHER" id="PTHR23407">
    <property type="entry name" value="ATPASE INHIBITOR/5-FORMYLTETRAHYDROFOLATE CYCLO-LIGASE"/>
    <property type="match status" value="1"/>
</dbReference>
<name>A0A381Q3B2_9ZZZZ</name>
<comment type="similarity">
    <text evidence="1">Belongs to the 5-formyltetrahydrofolate cyclo-ligase family.</text>
</comment>
<reference evidence="5" key="1">
    <citation type="submission" date="2018-05" db="EMBL/GenBank/DDBJ databases">
        <authorList>
            <person name="Lanie J.A."/>
            <person name="Ng W.-L."/>
            <person name="Kazmierczak K.M."/>
            <person name="Andrzejewski T.M."/>
            <person name="Davidsen T.M."/>
            <person name="Wayne K.J."/>
            <person name="Tettelin H."/>
            <person name="Glass J.I."/>
            <person name="Rusch D."/>
            <person name="Podicherti R."/>
            <person name="Tsui H.-C.T."/>
            <person name="Winkler M.E."/>
        </authorList>
    </citation>
    <scope>NUCLEOTIDE SEQUENCE</scope>
</reference>
<evidence type="ECO:0000256" key="4">
    <source>
        <dbReference type="SAM" id="MobiDB-lite"/>
    </source>
</evidence>
<accession>A0A381Q3B2</accession>
<dbReference type="GO" id="GO:0030272">
    <property type="term" value="F:5-formyltetrahydrofolate cyclo-ligase activity"/>
    <property type="evidence" value="ECO:0007669"/>
    <property type="project" value="TreeGrafter"/>
</dbReference>
<protein>
    <recommendedName>
        <fullName evidence="6">5-formyltetrahydrofolate cyclo-ligase</fullName>
    </recommendedName>
</protein>
<dbReference type="PANTHER" id="PTHR23407:SF1">
    <property type="entry name" value="5-FORMYLTETRAHYDROFOLATE CYCLO-LIGASE"/>
    <property type="match status" value="1"/>
</dbReference>
<feature type="compositionally biased region" description="Basic and acidic residues" evidence="4">
    <location>
        <begin position="7"/>
        <end position="21"/>
    </location>
</feature>
<dbReference type="AlphaFoldDB" id="A0A381Q3B2"/>
<sequence>MTYKTSLRKEKIQERNSISKKERDLAEKNTAAHFMNTYRELDFEKISIYFPIKNEVSTEIITSFIRESGKKCFLPLIDKDLNNKEMKFSEFTSQTTLVKNKFNIPESSNSSLIIASELELVIMPLVAFDNKGYRLGMGQGYYDFTFKNFQLNKKQVFLGLAYDFQKTGSCHPEEHDLKMDAVICPSGIYKFS</sequence>
<dbReference type="GO" id="GO:0035999">
    <property type="term" value="P:tetrahydrofolate interconversion"/>
    <property type="evidence" value="ECO:0007669"/>
    <property type="project" value="TreeGrafter"/>
</dbReference>
<evidence type="ECO:0000256" key="3">
    <source>
        <dbReference type="ARBA" id="ARBA00022840"/>
    </source>
</evidence>
<dbReference type="Gene3D" id="3.40.50.10420">
    <property type="entry name" value="NagB/RpiA/CoA transferase-like"/>
    <property type="match status" value="1"/>
</dbReference>
<organism evidence="5">
    <name type="scientific">marine metagenome</name>
    <dbReference type="NCBI Taxonomy" id="408172"/>
    <lineage>
        <taxon>unclassified sequences</taxon>
        <taxon>metagenomes</taxon>
        <taxon>ecological metagenomes</taxon>
    </lineage>
</organism>
<keyword evidence="3" id="KW-0067">ATP-binding</keyword>
<gene>
    <name evidence="5" type="ORF">METZ01_LOCUS26232</name>
</gene>
<evidence type="ECO:0008006" key="6">
    <source>
        <dbReference type="Google" id="ProtNLM"/>
    </source>
</evidence>
<dbReference type="InterPro" id="IPR002698">
    <property type="entry name" value="FTHF_cligase"/>
</dbReference>
<keyword evidence="2" id="KW-0547">Nucleotide-binding</keyword>
<dbReference type="NCBIfam" id="TIGR02727">
    <property type="entry name" value="MTHFS_bact"/>
    <property type="match status" value="1"/>
</dbReference>
<dbReference type="PIRSF" id="PIRSF006806">
    <property type="entry name" value="FTHF_cligase"/>
    <property type="match status" value="1"/>
</dbReference>
<evidence type="ECO:0000256" key="2">
    <source>
        <dbReference type="ARBA" id="ARBA00022741"/>
    </source>
</evidence>
<evidence type="ECO:0000313" key="5">
    <source>
        <dbReference type="EMBL" id="SUZ73378.1"/>
    </source>
</evidence>
<dbReference type="SUPFAM" id="SSF100950">
    <property type="entry name" value="NagB/RpiA/CoA transferase-like"/>
    <property type="match status" value="1"/>
</dbReference>